<keyword evidence="6 11" id="KW-0472">Membrane</keyword>
<keyword evidence="4 11" id="KW-1133">Transmembrane helix</keyword>
<evidence type="ECO:0000313" key="14">
    <source>
        <dbReference type="WBParaSite" id="MBELARI_LOCUS508.1"/>
    </source>
</evidence>
<feature type="transmembrane region" description="Helical" evidence="11">
    <location>
        <begin position="263"/>
        <end position="283"/>
    </location>
</feature>
<dbReference type="GO" id="GO:0042923">
    <property type="term" value="F:neuropeptide binding"/>
    <property type="evidence" value="ECO:0007669"/>
    <property type="project" value="TreeGrafter"/>
</dbReference>
<feature type="compositionally biased region" description="Basic and acidic residues" evidence="10">
    <location>
        <begin position="405"/>
        <end position="422"/>
    </location>
</feature>
<dbReference type="GO" id="GO:0005886">
    <property type="term" value="C:plasma membrane"/>
    <property type="evidence" value="ECO:0007669"/>
    <property type="project" value="TreeGrafter"/>
</dbReference>
<evidence type="ECO:0000256" key="7">
    <source>
        <dbReference type="ARBA" id="ARBA00023170"/>
    </source>
</evidence>
<organism evidence="13 14">
    <name type="scientific">Mesorhabditis belari</name>
    <dbReference type="NCBI Taxonomy" id="2138241"/>
    <lineage>
        <taxon>Eukaryota</taxon>
        <taxon>Metazoa</taxon>
        <taxon>Ecdysozoa</taxon>
        <taxon>Nematoda</taxon>
        <taxon>Chromadorea</taxon>
        <taxon>Rhabditida</taxon>
        <taxon>Rhabditina</taxon>
        <taxon>Rhabditomorpha</taxon>
        <taxon>Rhabditoidea</taxon>
        <taxon>Rhabditidae</taxon>
        <taxon>Mesorhabditinae</taxon>
        <taxon>Mesorhabditis</taxon>
    </lineage>
</organism>
<dbReference type="PROSITE" id="PS50262">
    <property type="entry name" value="G_PROTEIN_RECEP_F1_2"/>
    <property type="match status" value="1"/>
</dbReference>
<proteinExistence type="inferred from homology"/>
<dbReference type="WBParaSite" id="MBELARI_LOCUS508.1">
    <property type="protein sequence ID" value="MBELARI_LOCUS508.1"/>
    <property type="gene ID" value="MBELARI_LOCUS508"/>
</dbReference>
<name>A0AAF3FDK8_9BILA</name>
<evidence type="ECO:0000256" key="5">
    <source>
        <dbReference type="ARBA" id="ARBA00023040"/>
    </source>
</evidence>
<dbReference type="InterPro" id="IPR000276">
    <property type="entry name" value="GPCR_Rhodpsn"/>
</dbReference>
<keyword evidence="13" id="KW-1185">Reference proteome</keyword>
<evidence type="ECO:0000259" key="12">
    <source>
        <dbReference type="PROSITE" id="PS50262"/>
    </source>
</evidence>
<dbReference type="CDD" id="cd15203">
    <property type="entry name" value="7tmA_NPYR-like"/>
    <property type="match status" value="1"/>
</dbReference>
<evidence type="ECO:0000256" key="1">
    <source>
        <dbReference type="ARBA" id="ARBA00004141"/>
    </source>
</evidence>
<feature type="transmembrane region" description="Helical" evidence="11">
    <location>
        <begin position="103"/>
        <end position="123"/>
    </location>
</feature>
<evidence type="ECO:0000256" key="9">
    <source>
        <dbReference type="RuleBase" id="RU000688"/>
    </source>
</evidence>
<evidence type="ECO:0000256" key="2">
    <source>
        <dbReference type="ARBA" id="ARBA00010663"/>
    </source>
</evidence>
<dbReference type="PANTHER" id="PTHR24235">
    <property type="entry name" value="NEUROPEPTIDE Y RECEPTOR"/>
    <property type="match status" value="1"/>
</dbReference>
<dbReference type="PRINTS" id="PR00237">
    <property type="entry name" value="GPCRRHODOPSN"/>
</dbReference>
<comment type="similarity">
    <text evidence="2 9">Belongs to the G-protein coupled receptor 1 family.</text>
</comment>
<dbReference type="PANTHER" id="PTHR24235:SF18">
    <property type="entry name" value="G-PROTEIN COUPLED RECEPTORS FAMILY 1 PROFILE DOMAIN-CONTAINING PROTEIN"/>
    <property type="match status" value="1"/>
</dbReference>
<evidence type="ECO:0000256" key="4">
    <source>
        <dbReference type="ARBA" id="ARBA00022989"/>
    </source>
</evidence>
<dbReference type="PROSITE" id="PS00237">
    <property type="entry name" value="G_PROTEIN_RECEP_F1_1"/>
    <property type="match status" value="1"/>
</dbReference>
<dbReference type="InterPro" id="IPR000611">
    <property type="entry name" value="NPY_rcpt"/>
</dbReference>
<dbReference type="Proteomes" id="UP000887575">
    <property type="component" value="Unassembled WGS sequence"/>
</dbReference>
<dbReference type="InterPro" id="IPR017452">
    <property type="entry name" value="GPCR_Rhodpsn_7TM"/>
</dbReference>
<protein>
    <recommendedName>
        <fullName evidence="12">G-protein coupled receptors family 1 profile domain-containing protein</fullName>
    </recommendedName>
</protein>
<dbReference type="SUPFAM" id="SSF81321">
    <property type="entry name" value="Family A G protein-coupled receptor-like"/>
    <property type="match status" value="1"/>
</dbReference>
<keyword evidence="7 9" id="KW-0675">Receptor</keyword>
<evidence type="ECO:0000256" key="8">
    <source>
        <dbReference type="ARBA" id="ARBA00023224"/>
    </source>
</evidence>
<dbReference type="GO" id="GO:0043005">
    <property type="term" value="C:neuron projection"/>
    <property type="evidence" value="ECO:0007669"/>
    <property type="project" value="TreeGrafter"/>
</dbReference>
<feature type="domain" description="G-protein coupled receptors family 1 profile" evidence="12">
    <location>
        <begin position="46"/>
        <end position="319"/>
    </location>
</feature>
<feature type="transmembrane region" description="Helical" evidence="11">
    <location>
        <begin position="298"/>
        <end position="322"/>
    </location>
</feature>
<dbReference type="GO" id="GO:0004983">
    <property type="term" value="F:neuropeptide Y receptor activity"/>
    <property type="evidence" value="ECO:0007669"/>
    <property type="project" value="InterPro"/>
</dbReference>
<dbReference type="AlphaFoldDB" id="A0AAF3FDK8"/>
<feature type="region of interest" description="Disordered" evidence="10">
    <location>
        <begin position="402"/>
        <end position="422"/>
    </location>
</feature>
<evidence type="ECO:0000256" key="11">
    <source>
        <dbReference type="SAM" id="Phobius"/>
    </source>
</evidence>
<dbReference type="Pfam" id="PF00001">
    <property type="entry name" value="7tm_1"/>
    <property type="match status" value="1"/>
</dbReference>
<evidence type="ECO:0000256" key="3">
    <source>
        <dbReference type="ARBA" id="ARBA00022692"/>
    </source>
</evidence>
<feature type="transmembrane region" description="Helical" evidence="11">
    <location>
        <begin position="66"/>
        <end position="91"/>
    </location>
</feature>
<accession>A0AAF3FDK8</accession>
<dbReference type="PRINTS" id="PR01012">
    <property type="entry name" value="NRPEPTIDEYR"/>
</dbReference>
<evidence type="ECO:0000313" key="13">
    <source>
        <dbReference type="Proteomes" id="UP000887575"/>
    </source>
</evidence>
<feature type="transmembrane region" description="Helical" evidence="11">
    <location>
        <begin position="196"/>
        <end position="220"/>
    </location>
</feature>
<sequence length="460" mass="51575">MSNDSGVCLDLNAELWIYRRDVTTLPITMAAFALLYTLIIFVGIVGNSCVILAIWRNKALQTVPNLFILSLSCSDVLVCCVSGTITPITAFKKEWLFGQPLCSIAPWVAGITLVFSTFTLTAISVDRYMLIRHPMKKPLTLNQALMVIAGIATFASLISLPTMLKQRLGPFPNFCGEFCTEDWGDPTDGGDHGRKIYGGVLLIMQFVIPLTIIIISYTAISLRIGQSMILKGTQKNGSCNWEANLTDQQRIALKRRQRTNRMLIAMVVAFSASWFWSVAYNVLRDYNYLPDVLRDQEYLLGIGTHCIAMTSTIWNPILYAMLNLQLRQAFIRLLPAPWRRRFSSDDLEKTSPLINGHCHQNGLNGVDHPSTFPSSTRPKYGATQRITLGIPIDTNGGSVVIRKRSREEKGDERSDWEREMRDNERELMAIESRRGSRLSAIRVIVSKLSSGLSDQGDEDL</sequence>
<feature type="transmembrane region" description="Helical" evidence="11">
    <location>
        <begin position="144"/>
        <end position="164"/>
    </location>
</feature>
<feature type="region of interest" description="Disordered" evidence="10">
    <location>
        <begin position="358"/>
        <end position="378"/>
    </location>
</feature>
<evidence type="ECO:0000256" key="10">
    <source>
        <dbReference type="SAM" id="MobiDB-lite"/>
    </source>
</evidence>
<keyword evidence="5 9" id="KW-0297">G-protein coupled receptor</keyword>
<feature type="transmembrane region" description="Helical" evidence="11">
    <location>
        <begin position="29"/>
        <end position="54"/>
    </location>
</feature>
<reference evidence="14" key="1">
    <citation type="submission" date="2024-02" db="UniProtKB">
        <authorList>
            <consortium name="WormBaseParasite"/>
        </authorList>
    </citation>
    <scope>IDENTIFICATION</scope>
</reference>
<keyword evidence="8 9" id="KW-0807">Transducer</keyword>
<dbReference type="Gene3D" id="1.20.1070.10">
    <property type="entry name" value="Rhodopsin 7-helix transmembrane proteins"/>
    <property type="match status" value="1"/>
</dbReference>
<dbReference type="SMART" id="SM01381">
    <property type="entry name" value="7TM_GPCR_Srsx"/>
    <property type="match status" value="1"/>
</dbReference>
<comment type="subcellular location">
    <subcellularLocation>
        <location evidence="1">Membrane</location>
        <topology evidence="1">Multi-pass membrane protein</topology>
    </subcellularLocation>
</comment>
<evidence type="ECO:0000256" key="6">
    <source>
        <dbReference type="ARBA" id="ARBA00023136"/>
    </source>
</evidence>
<keyword evidence="3 9" id="KW-0812">Transmembrane</keyword>